<dbReference type="SUPFAM" id="SSF52540">
    <property type="entry name" value="P-loop containing nucleoside triphosphate hydrolases"/>
    <property type="match status" value="1"/>
</dbReference>
<dbReference type="EC" id="3.1.21.-" evidence="2"/>
<dbReference type="PROSITE" id="PS50035">
    <property type="entry name" value="PLD"/>
    <property type="match status" value="1"/>
</dbReference>
<evidence type="ECO:0000313" key="2">
    <source>
        <dbReference type="EMBL" id="MEQ3353724.1"/>
    </source>
</evidence>
<dbReference type="Gene3D" id="3.30.870.10">
    <property type="entry name" value="Endonuclease Chain A"/>
    <property type="match status" value="1"/>
</dbReference>
<gene>
    <name evidence="2" type="ORF">AAA081_05335</name>
</gene>
<comment type="caution">
    <text evidence="2">The sequence shown here is derived from an EMBL/GenBank/DDBJ whole genome shotgun (WGS) entry which is preliminary data.</text>
</comment>
<dbReference type="GO" id="GO:0004519">
    <property type="term" value="F:endonuclease activity"/>
    <property type="evidence" value="ECO:0007669"/>
    <property type="project" value="UniProtKB-KW"/>
</dbReference>
<dbReference type="RefSeq" id="WP_349053968.1">
    <property type="nucleotide sequence ID" value="NZ_JBBNPS010000012.1"/>
</dbReference>
<feature type="domain" description="PLD phosphodiesterase" evidence="1">
    <location>
        <begin position="128"/>
        <end position="159"/>
    </location>
</feature>
<sequence length="747" mass="87084">MEFENMSFFDDPSGEKKIHTLHIVKDGEEEDLSIDKIFDKEKYQYFIGVTYSVSPVFVNTYLKDFQRAEIVIGMDNDQVKGAMNELAKNLKDTILKQIQGEPIQFYEGLSMGSKFQLDRGRLKLWVSASHVIHSKFYLLWNDEGENRLILGSANLSNRAFDSKSDQFENVVLFDNSELFHVYLDYYKNHLSKVLCDYIPKALLKINAKNFKQVDGIEDIDASEVFILSNDVIGQIKEKGAVDMIDDVRGKIGLGICKDRIIAEMDAISNDRDIIKRQRQDRENAEEVAYEIVHEAINKRKKEPTIKGKQTIEAQVKKKIERIVVKKAEDAGGIERDALYSKTDLRNTRNNVTGLFVPSETNKSNLKPFGRKASKEELLRSLKTLHNYMEGFEKYANDYTDDYGKRVFESILCIFTAPFVYELRNQLAMEENRLDIPQFIFIGGEAGSGKSSLLSIMSKLVGINKGDYYLWKDLLGTRGNSQKRDRIDRIQDWIMENNVNPILIDEVDNEFFTRANYGRDFIVDTANVCIRRYEPYPTLIATTNTKSYALPKEARRRSYYLIIDRILAKSQKSTEFFKEIYERIDSTLFLDFCYRMASRLESAEDYCWDNYTEENSFDFLFNTREIFKEYYKETETPLPRYFPEKKYNDDTEANREKWANLYRGSKELFKYNEETGHMFVKITSLDENYRTFGASTGQIYADALPQEVCVGSVHGVINIELYTDRFFDWIEVENPYKKVSFLDRIFGR</sequence>
<keyword evidence="3" id="KW-1185">Reference proteome</keyword>
<dbReference type="CDD" id="cd09117">
    <property type="entry name" value="PLDc_Bfil_DEXD_like"/>
    <property type="match status" value="1"/>
</dbReference>
<keyword evidence="2" id="KW-0255">Endonuclease</keyword>
<protein>
    <submittedName>
        <fullName evidence="2">Restriction endonuclease PLD domain-containing protein</fullName>
        <ecNumber evidence="2">3.1.21.-</ecNumber>
    </submittedName>
</protein>
<dbReference type="InterPro" id="IPR027417">
    <property type="entry name" value="P-loop_NTPase"/>
</dbReference>
<dbReference type="InterPro" id="IPR001736">
    <property type="entry name" value="PLipase_D/transphosphatidylase"/>
</dbReference>
<keyword evidence="2" id="KW-0378">Hydrolase</keyword>
<name>A0ABV1J6B5_9FIRM</name>
<dbReference type="InterPro" id="IPR019065">
    <property type="entry name" value="RE_NgoFVII_N"/>
</dbReference>
<dbReference type="EMBL" id="JBBNPS010000012">
    <property type="protein sequence ID" value="MEQ3353724.1"/>
    <property type="molecule type" value="Genomic_DNA"/>
</dbReference>
<reference evidence="2 3" key="1">
    <citation type="submission" date="2024-04" db="EMBL/GenBank/DDBJ databases">
        <title>Human intestinal bacterial collection.</title>
        <authorList>
            <person name="Pauvert C."/>
            <person name="Hitch T.C.A."/>
            <person name="Clavel T."/>
        </authorList>
    </citation>
    <scope>NUCLEOTIDE SEQUENCE [LARGE SCALE GENOMIC DNA]</scope>
    <source>
        <strain evidence="2 3">CLA-SR-H026</strain>
    </source>
</reference>
<accession>A0ABV1J6B5</accession>
<dbReference type="GO" id="GO:0016787">
    <property type="term" value="F:hydrolase activity"/>
    <property type="evidence" value="ECO:0007669"/>
    <property type="project" value="UniProtKB-KW"/>
</dbReference>
<dbReference type="Pfam" id="PF09565">
    <property type="entry name" value="RE_NgoFVII"/>
    <property type="match status" value="1"/>
</dbReference>
<dbReference type="Proteomes" id="UP001481872">
    <property type="component" value="Unassembled WGS sequence"/>
</dbReference>
<organism evidence="2 3">
    <name type="scientific">Aedoeadaptatus acetigenes</name>
    <dbReference type="NCBI Taxonomy" id="2981723"/>
    <lineage>
        <taxon>Bacteria</taxon>
        <taxon>Bacillati</taxon>
        <taxon>Bacillota</taxon>
        <taxon>Tissierellia</taxon>
        <taxon>Tissierellales</taxon>
        <taxon>Peptoniphilaceae</taxon>
        <taxon>Aedoeadaptatus</taxon>
    </lineage>
</organism>
<evidence type="ECO:0000313" key="3">
    <source>
        <dbReference type="Proteomes" id="UP001481872"/>
    </source>
</evidence>
<evidence type="ECO:0000259" key="1">
    <source>
        <dbReference type="PROSITE" id="PS50035"/>
    </source>
</evidence>
<keyword evidence="2" id="KW-0540">Nuclease</keyword>
<proteinExistence type="predicted"/>